<dbReference type="STRING" id="905079.L1K1C4"/>
<dbReference type="InterPro" id="IPR001055">
    <property type="entry name" value="Adrenodoxin-like"/>
</dbReference>
<dbReference type="SUPFAM" id="SSF54292">
    <property type="entry name" value="2Fe-2S ferredoxin-like"/>
    <property type="match status" value="1"/>
</dbReference>
<dbReference type="CDD" id="cd00207">
    <property type="entry name" value="fer2"/>
    <property type="match status" value="1"/>
</dbReference>
<comment type="similarity">
    <text evidence="1">Belongs to the adrenodoxin/putidaredoxin family.</text>
</comment>
<proteinExistence type="inferred from homology"/>
<keyword evidence="3" id="KW-0813">Transport</keyword>
<dbReference type="PROSITE" id="PS51085">
    <property type="entry name" value="2FE2S_FER_2"/>
    <property type="match status" value="1"/>
</dbReference>
<organism evidence="11">
    <name type="scientific">Guillardia theta (strain CCMP2712)</name>
    <name type="common">Cryptophyte</name>
    <dbReference type="NCBI Taxonomy" id="905079"/>
    <lineage>
        <taxon>Eukaryota</taxon>
        <taxon>Cryptophyceae</taxon>
        <taxon>Pyrenomonadales</taxon>
        <taxon>Geminigeraceae</taxon>
        <taxon>Guillardia</taxon>
    </lineage>
</organism>
<dbReference type="PANTHER" id="PTHR23426:SF72">
    <property type="entry name" value="2FE-2S FERREDOXIN-TYPE DOMAIN-CONTAINING PROTEIN"/>
    <property type="match status" value="1"/>
</dbReference>
<evidence type="ECO:0000256" key="7">
    <source>
        <dbReference type="ARBA" id="ARBA00023004"/>
    </source>
</evidence>
<evidence type="ECO:0000256" key="2">
    <source>
        <dbReference type="ARBA" id="ARBA00019395"/>
    </source>
</evidence>
<dbReference type="RefSeq" id="XP_005841230.1">
    <property type="nucleotide sequence ID" value="XM_005841173.1"/>
</dbReference>
<dbReference type="GO" id="GO:0051537">
    <property type="term" value="F:2 iron, 2 sulfur cluster binding"/>
    <property type="evidence" value="ECO:0007669"/>
    <property type="project" value="UniProtKB-KW"/>
</dbReference>
<evidence type="ECO:0000259" key="10">
    <source>
        <dbReference type="PROSITE" id="PS51085"/>
    </source>
</evidence>
<evidence type="ECO:0000256" key="5">
    <source>
        <dbReference type="ARBA" id="ARBA00022723"/>
    </source>
</evidence>
<reference evidence="13" key="2">
    <citation type="submission" date="2012-11" db="EMBL/GenBank/DDBJ databases">
        <authorList>
            <person name="Kuo A."/>
            <person name="Curtis B.A."/>
            <person name="Tanifuji G."/>
            <person name="Burki F."/>
            <person name="Gruber A."/>
            <person name="Irimia M."/>
            <person name="Maruyama S."/>
            <person name="Arias M.C."/>
            <person name="Ball S.G."/>
            <person name="Gile G.H."/>
            <person name="Hirakawa Y."/>
            <person name="Hopkins J.F."/>
            <person name="Rensing S.A."/>
            <person name="Schmutz J."/>
            <person name="Symeonidi A."/>
            <person name="Elias M."/>
            <person name="Eveleigh R.J."/>
            <person name="Herman E.K."/>
            <person name="Klute M.J."/>
            <person name="Nakayama T."/>
            <person name="Obornik M."/>
            <person name="Reyes-Prieto A."/>
            <person name="Armbrust E.V."/>
            <person name="Aves S.J."/>
            <person name="Beiko R.G."/>
            <person name="Coutinho P."/>
            <person name="Dacks J.B."/>
            <person name="Durnford D.G."/>
            <person name="Fast N.M."/>
            <person name="Green B.R."/>
            <person name="Grisdale C."/>
            <person name="Hempe F."/>
            <person name="Henrissat B."/>
            <person name="Hoppner M.P."/>
            <person name="Ishida K.-I."/>
            <person name="Kim E."/>
            <person name="Koreny L."/>
            <person name="Kroth P.G."/>
            <person name="Liu Y."/>
            <person name="Malik S.-B."/>
            <person name="Maier U.G."/>
            <person name="McRose D."/>
            <person name="Mock T."/>
            <person name="Neilson J.A."/>
            <person name="Onodera N.T."/>
            <person name="Poole A.M."/>
            <person name="Pritham E.J."/>
            <person name="Richards T.A."/>
            <person name="Rocap G."/>
            <person name="Roy S.W."/>
            <person name="Sarai C."/>
            <person name="Schaack S."/>
            <person name="Shirato S."/>
            <person name="Slamovits C.H."/>
            <person name="Spencer D.F."/>
            <person name="Suzuki S."/>
            <person name="Worden A.Z."/>
            <person name="Zauner S."/>
            <person name="Barry K."/>
            <person name="Bell C."/>
            <person name="Bharti A.K."/>
            <person name="Crow J.A."/>
            <person name="Grimwood J."/>
            <person name="Kramer R."/>
            <person name="Lindquist E."/>
            <person name="Lucas S."/>
            <person name="Salamov A."/>
            <person name="McFadden G.I."/>
            <person name="Lane C.E."/>
            <person name="Keeling P.J."/>
            <person name="Gray M.W."/>
            <person name="Grigoriev I.V."/>
            <person name="Archibald J.M."/>
        </authorList>
    </citation>
    <scope>NUCLEOTIDE SEQUENCE</scope>
    <source>
        <strain evidence="13">CCMP2712</strain>
    </source>
</reference>
<accession>L1K1C4</accession>
<keyword evidence="5" id="KW-0479">Metal-binding</keyword>
<evidence type="ECO:0000256" key="6">
    <source>
        <dbReference type="ARBA" id="ARBA00022982"/>
    </source>
</evidence>
<dbReference type="KEGG" id="gtt:GUITHDRAFT_91827"/>
<dbReference type="PRINTS" id="PR00355">
    <property type="entry name" value="ADRENODOXIN"/>
</dbReference>
<dbReference type="GO" id="GO:0009055">
    <property type="term" value="F:electron transfer activity"/>
    <property type="evidence" value="ECO:0007669"/>
    <property type="project" value="TreeGrafter"/>
</dbReference>
<dbReference type="AlphaFoldDB" id="L1K1C4"/>
<name>L1K1C4_GUITC</name>
<dbReference type="InterPro" id="IPR018298">
    <property type="entry name" value="Adrenodoxin_Fe-S_BS"/>
</dbReference>
<dbReference type="eggNOG" id="KOG3309">
    <property type="taxonomic scope" value="Eukaryota"/>
</dbReference>
<keyword evidence="6" id="KW-0249">Electron transport</keyword>
<keyword evidence="13" id="KW-1185">Reference proteome</keyword>
<dbReference type="GeneID" id="17310660"/>
<evidence type="ECO:0000256" key="8">
    <source>
        <dbReference type="ARBA" id="ARBA00023014"/>
    </source>
</evidence>
<reference evidence="12" key="3">
    <citation type="submission" date="2016-03" db="UniProtKB">
        <authorList>
            <consortium name="EnsemblProtists"/>
        </authorList>
    </citation>
    <scope>IDENTIFICATION</scope>
</reference>
<dbReference type="OrthoDB" id="268593at2759"/>
<sequence length="183" mass="19721">MLSTTASLRLAARRACAFGSSSSRTSQRRVSSSCLGWVISQGRPAVSSELGSRAYPASFHRLSQGARSLSSPGKVSFTIIDPLEAPEGKKIEANIGDSILDIAQKNDLSLEGACEGTLACSTCHCILPSDLFQEITQPSEEELDLLDITVGLTETSRLGCQVKVDERFEGKTINLPNEFHNFQ</sequence>
<keyword evidence="7" id="KW-0408">Iron</keyword>
<dbReference type="Gene3D" id="3.10.20.30">
    <property type="match status" value="1"/>
</dbReference>
<evidence type="ECO:0000256" key="9">
    <source>
        <dbReference type="ARBA" id="ARBA00034078"/>
    </source>
</evidence>
<evidence type="ECO:0000256" key="3">
    <source>
        <dbReference type="ARBA" id="ARBA00022448"/>
    </source>
</evidence>
<reference evidence="11 13" key="1">
    <citation type="journal article" date="2012" name="Nature">
        <title>Algal genomes reveal evolutionary mosaicism and the fate of nucleomorphs.</title>
        <authorList>
            <consortium name="DOE Joint Genome Institute"/>
            <person name="Curtis B.A."/>
            <person name="Tanifuji G."/>
            <person name="Burki F."/>
            <person name="Gruber A."/>
            <person name="Irimia M."/>
            <person name="Maruyama S."/>
            <person name="Arias M.C."/>
            <person name="Ball S.G."/>
            <person name="Gile G.H."/>
            <person name="Hirakawa Y."/>
            <person name="Hopkins J.F."/>
            <person name="Kuo A."/>
            <person name="Rensing S.A."/>
            <person name="Schmutz J."/>
            <person name="Symeonidi A."/>
            <person name="Elias M."/>
            <person name="Eveleigh R.J."/>
            <person name="Herman E.K."/>
            <person name="Klute M.J."/>
            <person name="Nakayama T."/>
            <person name="Obornik M."/>
            <person name="Reyes-Prieto A."/>
            <person name="Armbrust E.V."/>
            <person name="Aves S.J."/>
            <person name="Beiko R.G."/>
            <person name="Coutinho P."/>
            <person name="Dacks J.B."/>
            <person name="Durnford D.G."/>
            <person name="Fast N.M."/>
            <person name="Green B.R."/>
            <person name="Grisdale C.J."/>
            <person name="Hempel F."/>
            <person name="Henrissat B."/>
            <person name="Hoppner M.P."/>
            <person name="Ishida K."/>
            <person name="Kim E."/>
            <person name="Koreny L."/>
            <person name="Kroth P.G."/>
            <person name="Liu Y."/>
            <person name="Malik S.B."/>
            <person name="Maier U.G."/>
            <person name="McRose D."/>
            <person name="Mock T."/>
            <person name="Neilson J.A."/>
            <person name="Onodera N.T."/>
            <person name="Poole A.M."/>
            <person name="Pritham E.J."/>
            <person name="Richards T.A."/>
            <person name="Rocap G."/>
            <person name="Roy S.W."/>
            <person name="Sarai C."/>
            <person name="Schaack S."/>
            <person name="Shirato S."/>
            <person name="Slamovits C.H."/>
            <person name="Spencer D.F."/>
            <person name="Suzuki S."/>
            <person name="Worden A.Z."/>
            <person name="Zauner S."/>
            <person name="Barry K."/>
            <person name="Bell C."/>
            <person name="Bharti A.K."/>
            <person name="Crow J.A."/>
            <person name="Grimwood J."/>
            <person name="Kramer R."/>
            <person name="Lindquist E."/>
            <person name="Lucas S."/>
            <person name="Salamov A."/>
            <person name="McFadden G.I."/>
            <person name="Lane C.E."/>
            <person name="Keeling P.J."/>
            <person name="Gray M.W."/>
            <person name="Grigoriev I.V."/>
            <person name="Archibald J.M."/>
        </authorList>
    </citation>
    <scope>NUCLEOTIDE SEQUENCE</scope>
    <source>
        <strain evidence="11 13">CCMP2712</strain>
    </source>
</reference>
<evidence type="ECO:0000313" key="12">
    <source>
        <dbReference type="EnsemblProtists" id="EKX54250"/>
    </source>
</evidence>
<evidence type="ECO:0000313" key="11">
    <source>
        <dbReference type="EMBL" id="EKX54250.1"/>
    </source>
</evidence>
<dbReference type="PANTHER" id="PTHR23426">
    <property type="entry name" value="FERREDOXIN/ADRENODOXIN"/>
    <property type="match status" value="1"/>
</dbReference>
<evidence type="ECO:0000313" key="13">
    <source>
        <dbReference type="Proteomes" id="UP000011087"/>
    </source>
</evidence>
<dbReference type="PROSITE" id="PS00814">
    <property type="entry name" value="ADX"/>
    <property type="match status" value="1"/>
</dbReference>
<dbReference type="EnsemblProtists" id="EKX54250">
    <property type="protein sequence ID" value="EKX54250"/>
    <property type="gene ID" value="GUITHDRAFT_91827"/>
</dbReference>
<comment type="cofactor">
    <cofactor evidence="9">
        <name>[2Fe-2S] cluster</name>
        <dbReference type="ChEBI" id="CHEBI:190135"/>
    </cofactor>
</comment>
<dbReference type="InterPro" id="IPR036010">
    <property type="entry name" value="2Fe-2S_ferredoxin-like_sf"/>
</dbReference>
<keyword evidence="4" id="KW-0001">2Fe-2S</keyword>
<dbReference type="InterPro" id="IPR012675">
    <property type="entry name" value="Beta-grasp_dom_sf"/>
</dbReference>
<evidence type="ECO:0000256" key="1">
    <source>
        <dbReference type="ARBA" id="ARBA00010914"/>
    </source>
</evidence>
<dbReference type="Proteomes" id="UP000011087">
    <property type="component" value="Unassembled WGS sequence"/>
</dbReference>
<dbReference type="Pfam" id="PF00111">
    <property type="entry name" value="Fer2"/>
    <property type="match status" value="1"/>
</dbReference>
<dbReference type="InterPro" id="IPR001041">
    <property type="entry name" value="2Fe-2S_ferredoxin-type"/>
</dbReference>
<dbReference type="GO" id="GO:0140647">
    <property type="term" value="P:P450-containing electron transport chain"/>
    <property type="evidence" value="ECO:0007669"/>
    <property type="project" value="InterPro"/>
</dbReference>
<dbReference type="GO" id="GO:0005739">
    <property type="term" value="C:mitochondrion"/>
    <property type="evidence" value="ECO:0007669"/>
    <property type="project" value="TreeGrafter"/>
</dbReference>
<feature type="domain" description="2Fe-2S ferredoxin-type" evidence="10">
    <location>
        <begin position="73"/>
        <end position="179"/>
    </location>
</feature>
<dbReference type="HOGENOM" id="CLU_082632_0_1_1"/>
<evidence type="ECO:0000256" key="4">
    <source>
        <dbReference type="ARBA" id="ARBA00022714"/>
    </source>
</evidence>
<dbReference type="EMBL" id="JH992968">
    <property type="protein sequence ID" value="EKX54250.1"/>
    <property type="molecule type" value="Genomic_DNA"/>
</dbReference>
<gene>
    <name evidence="11" type="ORF">GUITHDRAFT_91827</name>
</gene>
<protein>
    <recommendedName>
        <fullName evidence="2">2Fe-2S ferredoxin</fullName>
    </recommendedName>
</protein>
<dbReference type="PaxDb" id="55529-EKX54250"/>
<dbReference type="GO" id="GO:0046872">
    <property type="term" value="F:metal ion binding"/>
    <property type="evidence" value="ECO:0007669"/>
    <property type="project" value="UniProtKB-KW"/>
</dbReference>
<dbReference type="OMA" id="QDSMAFR"/>
<keyword evidence="8" id="KW-0411">Iron-sulfur</keyword>